<dbReference type="Gene3D" id="3.20.20.330">
    <property type="entry name" value="Homocysteine-binding-like domain"/>
    <property type="match status" value="1"/>
</dbReference>
<organism evidence="6 7">
    <name type="scientific">Candidatus Nephthysia bennettiae</name>
    <dbReference type="NCBI Taxonomy" id="3127016"/>
    <lineage>
        <taxon>Bacteria</taxon>
        <taxon>Bacillati</taxon>
        <taxon>Candidatus Dormiibacterota</taxon>
        <taxon>Candidatus Dormibacteria</taxon>
        <taxon>Candidatus Dormibacterales</taxon>
        <taxon>Candidatus Dormibacteraceae</taxon>
        <taxon>Candidatus Nephthysia</taxon>
    </lineage>
</organism>
<name>A0A934N826_9BACT</name>
<sequence length="351" mass="38611">MSVSATTIEPQTRPGLLERLRNGPVICAEGYLFECERRGYLQAGAFVPEVVIDHPEVVRQLHRDFVHAGSDAVQAFTYYAHREKLRLIGKPQLLEEINRQALAIASEVAQESGTLLAGGICNTNVYADDDESRRAVRAMFEEQVRWAAEANVDYIIGETFDYFDEGMIALEVLREAGIPSVLTFAIHQAEQSRDGVPPEEACRRAEEAGADVVGLNCSRGPATMLPILERIRQAVHGYVAALPVPYRTTPEQPTFQSLRDPAHGGMPFPTALDPFVCTRYEVADFASRAAELGVNYLGLCCGAGPHHVRSLAEALGRRPPASRYSADMSKHAYFGTDETLKSSNQEYASQL</sequence>
<dbReference type="GO" id="GO:0046872">
    <property type="term" value="F:metal ion binding"/>
    <property type="evidence" value="ECO:0007669"/>
    <property type="project" value="UniProtKB-KW"/>
</dbReference>
<dbReference type="GO" id="GO:0032259">
    <property type="term" value="P:methylation"/>
    <property type="evidence" value="ECO:0007669"/>
    <property type="project" value="UniProtKB-KW"/>
</dbReference>
<keyword evidence="3 4" id="KW-0479">Metal-binding</keyword>
<dbReference type="EMBL" id="JAEKNR010000066">
    <property type="protein sequence ID" value="MBJ7597543.1"/>
    <property type="molecule type" value="Genomic_DNA"/>
</dbReference>
<evidence type="ECO:0000313" key="6">
    <source>
        <dbReference type="EMBL" id="MBJ7597543.1"/>
    </source>
</evidence>
<evidence type="ECO:0000256" key="3">
    <source>
        <dbReference type="PIRSR" id="PIRSR037505-2"/>
    </source>
</evidence>
<dbReference type="PIRSF" id="PIRSF037505">
    <property type="entry name" value="Betaine_HMT"/>
    <property type="match status" value="1"/>
</dbReference>
<dbReference type="InterPro" id="IPR017226">
    <property type="entry name" value="BHMT-like"/>
</dbReference>
<dbReference type="PANTHER" id="PTHR11103:SF18">
    <property type="entry name" value="SLR1189 PROTEIN"/>
    <property type="match status" value="1"/>
</dbReference>
<dbReference type="SUPFAM" id="SSF82282">
    <property type="entry name" value="Homocysteine S-methyltransferase"/>
    <property type="match status" value="1"/>
</dbReference>
<dbReference type="Pfam" id="PF02574">
    <property type="entry name" value="S-methyl_trans"/>
    <property type="match status" value="1"/>
</dbReference>
<dbReference type="AlphaFoldDB" id="A0A934N826"/>
<protein>
    <submittedName>
        <fullName evidence="6">Homocysteine S-methyltransferase family protein</fullName>
    </submittedName>
</protein>
<keyword evidence="3 4" id="KW-0862">Zinc</keyword>
<feature type="binding site" evidence="3 4">
    <location>
        <position position="300"/>
    </location>
    <ligand>
        <name>Zn(2+)</name>
        <dbReference type="ChEBI" id="CHEBI:29105"/>
    </ligand>
</feature>
<feature type="domain" description="Hcy-binding" evidence="5">
    <location>
        <begin position="13"/>
        <end position="315"/>
    </location>
</feature>
<evidence type="ECO:0000256" key="1">
    <source>
        <dbReference type="ARBA" id="ARBA00022603"/>
    </source>
</evidence>
<keyword evidence="1 4" id="KW-0489">Methyltransferase</keyword>
<dbReference type="RefSeq" id="WP_338199856.1">
    <property type="nucleotide sequence ID" value="NZ_JAEKNR010000066.1"/>
</dbReference>
<comment type="caution">
    <text evidence="6">The sequence shown here is derived from an EMBL/GenBank/DDBJ whole genome shotgun (WGS) entry which is preliminary data.</text>
</comment>
<keyword evidence="7" id="KW-1185">Reference proteome</keyword>
<evidence type="ECO:0000313" key="7">
    <source>
        <dbReference type="Proteomes" id="UP000612893"/>
    </source>
</evidence>
<dbReference type="GO" id="GO:0008168">
    <property type="term" value="F:methyltransferase activity"/>
    <property type="evidence" value="ECO:0007669"/>
    <property type="project" value="UniProtKB-UniRule"/>
</dbReference>
<feature type="binding site" evidence="3 4">
    <location>
        <position position="301"/>
    </location>
    <ligand>
        <name>Zn(2+)</name>
        <dbReference type="ChEBI" id="CHEBI:29105"/>
    </ligand>
</feature>
<dbReference type="PANTHER" id="PTHR11103">
    <property type="entry name" value="SLR1189 PROTEIN"/>
    <property type="match status" value="1"/>
</dbReference>
<accession>A0A934N826</accession>
<comment type="cofactor">
    <cofactor evidence="3">
        <name>Zn(2+)</name>
        <dbReference type="ChEBI" id="CHEBI:29105"/>
    </cofactor>
    <text evidence="3">Binds 1 zinc ion per subunit.</text>
</comment>
<reference evidence="6" key="1">
    <citation type="submission" date="2020-10" db="EMBL/GenBank/DDBJ databases">
        <title>Ca. Dormibacterota MAGs.</title>
        <authorList>
            <person name="Montgomery K."/>
        </authorList>
    </citation>
    <scope>NUCLEOTIDE SEQUENCE [LARGE SCALE GENOMIC DNA]</scope>
    <source>
        <strain evidence="6">SC8812_S17_10</strain>
    </source>
</reference>
<evidence type="ECO:0000256" key="4">
    <source>
        <dbReference type="PROSITE-ProRule" id="PRU00333"/>
    </source>
</evidence>
<dbReference type="InterPro" id="IPR003726">
    <property type="entry name" value="HCY_dom"/>
</dbReference>
<dbReference type="PROSITE" id="PS50970">
    <property type="entry name" value="HCY"/>
    <property type="match status" value="1"/>
</dbReference>
<evidence type="ECO:0000256" key="2">
    <source>
        <dbReference type="ARBA" id="ARBA00022679"/>
    </source>
</evidence>
<proteinExistence type="predicted"/>
<feature type="binding site" evidence="3 4">
    <location>
        <position position="217"/>
    </location>
    <ligand>
        <name>Zn(2+)</name>
        <dbReference type="ChEBI" id="CHEBI:29105"/>
    </ligand>
</feature>
<keyword evidence="2 4" id="KW-0808">Transferase</keyword>
<dbReference type="Proteomes" id="UP000612893">
    <property type="component" value="Unassembled WGS sequence"/>
</dbReference>
<gene>
    <name evidence="6" type="ORF">JF922_05595</name>
</gene>
<evidence type="ECO:0000259" key="5">
    <source>
        <dbReference type="PROSITE" id="PS50970"/>
    </source>
</evidence>
<dbReference type="InterPro" id="IPR036589">
    <property type="entry name" value="HCY_dom_sf"/>
</dbReference>